<evidence type="ECO:0000313" key="2">
    <source>
        <dbReference type="EMBL" id="CAG9865275.1"/>
    </source>
</evidence>
<reference evidence="2" key="1">
    <citation type="submission" date="2022-01" db="EMBL/GenBank/DDBJ databases">
        <authorList>
            <person name="King R."/>
        </authorList>
    </citation>
    <scope>NUCLEOTIDE SEQUENCE</scope>
</reference>
<dbReference type="AlphaFoldDB" id="A0A9N9XUW2"/>
<dbReference type="OrthoDB" id="10262032at2759"/>
<proteinExistence type="predicted"/>
<protein>
    <submittedName>
        <fullName evidence="2">Uncharacterized protein</fullName>
    </submittedName>
</protein>
<dbReference type="PANTHER" id="PTHR28348">
    <property type="entry name" value="UPF0193 PROTEIN EVG1"/>
    <property type="match status" value="1"/>
</dbReference>
<accession>A0A9N9XUW2</accession>
<evidence type="ECO:0000313" key="3">
    <source>
        <dbReference type="Proteomes" id="UP001153712"/>
    </source>
</evidence>
<feature type="region of interest" description="Disordered" evidence="1">
    <location>
        <begin position="46"/>
        <end position="82"/>
    </location>
</feature>
<dbReference type="Proteomes" id="UP001153712">
    <property type="component" value="Chromosome 9"/>
</dbReference>
<sequence length="195" mass="23359">MEWMSKNVPKGGMLQTPKNSFDPDRAKYLKLLIEESKMASMMRKKENYNLRSDEEAPESVREPKYPVTIRPGSSKKRSMQTIVESGVYERERFKPARPAVDREKEKEKLQNKMAYNSEIKFERKRAIEKRVRRETAKEPNRFDQLVEEIKERENWLKDMERLGEADKYRQVIENQIQEKIRLLNRMKSCDDVIID</sequence>
<feature type="region of interest" description="Disordered" evidence="1">
    <location>
        <begin position="1"/>
        <end position="21"/>
    </location>
</feature>
<dbReference type="PANTHER" id="PTHR28348:SF1">
    <property type="entry name" value="UPF0193 PROTEIN EVG1"/>
    <property type="match status" value="1"/>
</dbReference>
<organism evidence="2 3">
    <name type="scientific">Phyllotreta striolata</name>
    <name type="common">Striped flea beetle</name>
    <name type="synonym">Crioceris striolata</name>
    <dbReference type="NCBI Taxonomy" id="444603"/>
    <lineage>
        <taxon>Eukaryota</taxon>
        <taxon>Metazoa</taxon>
        <taxon>Ecdysozoa</taxon>
        <taxon>Arthropoda</taxon>
        <taxon>Hexapoda</taxon>
        <taxon>Insecta</taxon>
        <taxon>Pterygota</taxon>
        <taxon>Neoptera</taxon>
        <taxon>Endopterygota</taxon>
        <taxon>Coleoptera</taxon>
        <taxon>Polyphaga</taxon>
        <taxon>Cucujiformia</taxon>
        <taxon>Chrysomeloidea</taxon>
        <taxon>Chrysomelidae</taxon>
        <taxon>Galerucinae</taxon>
        <taxon>Alticini</taxon>
        <taxon>Phyllotreta</taxon>
    </lineage>
</organism>
<name>A0A9N9XUW2_PHYSR</name>
<dbReference type="InterPro" id="IPR007914">
    <property type="entry name" value="UPF0193"/>
</dbReference>
<evidence type="ECO:0000256" key="1">
    <source>
        <dbReference type="SAM" id="MobiDB-lite"/>
    </source>
</evidence>
<keyword evidence="3" id="KW-1185">Reference proteome</keyword>
<feature type="compositionally biased region" description="Basic and acidic residues" evidence="1">
    <location>
        <begin position="46"/>
        <end position="64"/>
    </location>
</feature>
<dbReference type="Pfam" id="PF05250">
    <property type="entry name" value="UPF0193"/>
    <property type="match status" value="1"/>
</dbReference>
<dbReference type="EMBL" id="OU900102">
    <property type="protein sequence ID" value="CAG9865275.1"/>
    <property type="molecule type" value="Genomic_DNA"/>
</dbReference>
<gene>
    <name evidence="2" type="ORF">PHYEVI_LOCUS11513</name>
</gene>